<dbReference type="Proteomes" id="UP000185687">
    <property type="component" value="Unassembled WGS sequence"/>
</dbReference>
<protein>
    <submittedName>
        <fullName evidence="2">Uncharacterized protein</fullName>
    </submittedName>
</protein>
<reference evidence="2 3" key="2">
    <citation type="submission" date="2017-01" db="EMBL/GenBank/DDBJ databases">
        <authorList>
            <person name="Mah S.A."/>
            <person name="Swanson W.J."/>
            <person name="Moy G.W."/>
            <person name="Vacquier V.D."/>
        </authorList>
    </citation>
    <scope>NUCLEOTIDE SEQUENCE [LARGE SCALE GENOMIC DNA]</scope>
    <source>
        <strain evidence="2 3">CGMCC 1.8909</strain>
    </source>
</reference>
<reference evidence="1 4" key="1">
    <citation type="submission" date="2017-01" db="EMBL/GenBank/DDBJ databases">
        <title>Complete genome sequence of Haloterrigena daqingensis type strain (JX313T).</title>
        <authorList>
            <person name="Shuang W."/>
        </authorList>
    </citation>
    <scope>NUCLEOTIDE SEQUENCE [LARGE SCALE GENOMIC DNA]</scope>
    <source>
        <strain evidence="4">JX313</strain>
        <strain evidence="1">JX313T</strain>
        <plasmid evidence="4">Plasmid unnamed2</plasmid>
        <plasmid evidence="1">unnamed2</plasmid>
    </source>
</reference>
<dbReference type="RefSeq" id="WP_076584061.1">
    <property type="nucleotide sequence ID" value="NZ_CP019329.1"/>
</dbReference>
<keyword evidence="3" id="KW-1185">Reference proteome</keyword>
<proteinExistence type="predicted"/>
<dbReference type="AlphaFoldDB" id="A0A1N7G0K5"/>
<keyword evidence="1" id="KW-0614">Plasmid</keyword>
<evidence type="ECO:0000313" key="3">
    <source>
        <dbReference type="Proteomes" id="UP000185687"/>
    </source>
</evidence>
<dbReference type="EMBL" id="FTNP01000008">
    <property type="protein sequence ID" value="SIS06119.1"/>
    <property type="molecule type" value="Genomic_DNA"/>
</dbReference>
<accession>A0A1N7G0K5</accession>
<evidence type="ECO:0000313" key="4">
    <source>
        <dbReference type="Proteomes" id="UP000187321"/>
    </source>
</evidence>
<dbReference type="EMBL" id="CP019329">
    <property type="protein sequence ID" value="APX98611.1"/>
    <property type="molecule type" value="Genomic_DNA"/>
</dbReference>
<gene>
    <name evidence="1" type="ORF">BB347_18115</name>
    <name evidence="2" type="ORF">SAMN05421809_3639</name>
</gene>
<geneLocation type="plasmid" evidence="1">
    <name>unnamed2</name>
</geneLocation>
<name>A0A1N7G0K5_9EURY</name>
<evidence type="ECO:0000313" key="2">
    <source>
        <dbReference type="EMBL" id="SIS06119.1"/>
    </source>
</evidence>
<sequence length="103" mass="11691">MSEFERDDTNRADDFYCRFHAHGVIYIARRGVTALKAADFDADGTIFPILYEQSKLERQIDDGTLTHVPRADVPKRVENYLEGQYYATAVQLGMADRTSEGKA</sequence>
<evidence type="ECO:0000313" key="1">
    <source>
        <dbReference type="EMBL" id="APX98611.1"/>
    </source>
</evidence>
<dbReference type="Proteomes" id="UP000187321">
    <property type="component" value="Plasmid unnamed2"/>
</dbReference>
<dbReference type="GeneID" id="30957900"/>
<organism evidence="2 3">
    <name type="scientific">Natronorubrum daqingense</name>
    <dbReference type="NCBI Taxonomy" id="588898"/>
    <lineage>
        <taxon>Archaea</taxon>
        <taxon>Methanobacteriati</taxon>
        <taxon>Methanobacteriota</taxon>
        <taxon>Stenosarchaea group</taxon>
        <taxon>Halobacteria</taxon>
        <taxon>Halobacteriales</taxon>
        <taxon>Natrialbaceae</taxon>
        <taxon>Natronorubrum</taxon>
    </lineage>
</organism>
<dbReference type="KEGG" id="hda:BB347_18115"/>